<dbReference type="Gene3D" id="1.20.1050.130">
    <property type="match status" value="1"/>
</dbReference>
<evidence type="ECO:0000259" key="3">
    <source>
        <dbReference type="PROSITE" id="PS50405"/>
    </source>
</evidence>
<dbReference type="SUPFAM" id="SSF52833">
    <property type="entry name" value="Thioredoxin-like"/>
    <property type="match status" value="1"/>
</dbReference>
<dbReference type="PROSITE" id="PS50405">
    <property type="entry name" value="GST_CTER"/>
    <property type="match status" value="1"/>
</dbReference>
<dbReference type="Proteomes" id="UP001285441">
    <property type="component" value="Unassembled WGS sequence"/>
</dbReference>
<accession>A0AAE0NPW3</accession>
<name>A0AAE0NPW3_9PEZI</name>
<gene>
    <name evidence="4" type="ORF">B0H63DRAFT_473035</name>
</gene>
<dbReference type="InterPro" id="IPR040079">
    <property type="entry name" value="Glutathione_S-Trfase"/>
</dbReference>
<dbReference type="SFLD" id="SFLDG00358">
    <property type="entry name" value="Main_(cytGST)"/>
    <property type="match status" value="1"/>
</dbReference>
<dbReference type="InterPro" id="IPR010987">
    <property type="entry name" value="Glutathione-S-Trfase_C-like"/>
</dbReference>
<dbReference type="PANTHER" id="PTHR44051">
    <property type="entry name" value="GLUTATHIONE S-TRANSFERASE-RELATED"/>
    <property type="match status" value="1"/>
</dbReference>
<protein>
    <submittedName>
        <fullName evidence="4">Glutathione S-transferase Ure2-like protein</fullName>
    </submittedName>
</protein>
<dbReference type="Pfam" id="PF13409">
    <property type="entry name" value="GST_N_2"/>
    <property type="match status" value="1"/>
</dbReference>
<proteinExistence type="inferred from homology"/>
<comment type="caution">
    <text evidence="4">The sequence shown here is derived from an EMBL/GenBank/DDBJ whole genome shotgun (WGS) entry which is preliminary data.</text>
</comment>
<keyword evidence="5" id="KW-1185">Reference proteome</keyword>
<dbReference type="PROSITE" id="PS50404">
    <property type="entry name" value="GST_NTER"/>
    <property type="match status" value="1"/>
</dbReference>
<dbReference type="AlphaFoldDB" id="A0AAE0NPW3"/>
<comment type="similarity">
    <text evidence="1">Belongs to the GST superfamily.</text>
</comment>
<feature type="domain" description="GST C-terminal" evidence="3">
    <location>
        <begin position="93"/>
        <end position="226"/>
    </location>
</feature>
<dbReference type="SFLD" id="SFLDS00019">
    <property type="entry name" value="Glutathione_Transferase_(cytos"/>
    <property type="match status" value="1"/>
</dbReference>
<reference evidence="4" key="2">
    <citation type="submission" date="2023-06" db="EMBL/GenBank/DDBJ databases">
        <authorList>
            <consortium name="Lawrence Berkeley National Laboratory"/>
            <person name="Haridas S."/>
            <person name="Hensen N."/>
            <person name="Bonometti L."/>
            <person name="Westerberg I."/>
            <person name="Brannstrom I.O."/>
            <person name="Guillou S."/>
            <person name="Cros-Aarteil S."/>
            <person name="Calhoun S."/>
            <person name="Kuo A."/>
            <person name="Mondo S."/>
            <person name="Pangilinan J."/>
            <person name="Riley R."/>
            <person name="LaButti K."/>
            <person name="Andreopoulos B."/>
            <person name="Lipzen A."/>
            <person name="Chen C."/>
            <person name="Yanf M."/>
            <person name="Daum C."/>
            <person name="Ng V."/>
            <person name="Clum A."/>
            <person name="Steindorff A."/>
            <person name="Ohm R."/>
            <person name="Martin F."/>
            <person name="Silar P."/>
            <person name="Natvig D."/>
            <person name="Lalanne C."/>
            <person name="Gautier V."/>
            <person name="Ament-velasquez S.L."/>
            <person name="Kruys A."/>
            <person name="Hutchinson M.I."/>
            <person name="Powell A.J."/>
            <person name="Barry K."/>
            <person name="Miller A.N."/>
            <person name="Grigoriev I.V."/>
            <person name="Debuchy R."/>
            <person name="Gladieux P."/>
            <person name="Thoren M.H."/>
            <person name="Johannesson H."/>
        </authorList>
    </citation>
    <scope>NUCLEOTIDE SEQUENCE</scope>
    <source>
        <strain evidence="4">CBS 232.78</strain>
    </source>
</reference>
<dbReference type="SUPFAM" id="SSF47616">
    <property type="entry name" value="GST C-terminal domain-like"/>
    <property type="match status" value="1"/>
</dbReference>
<sequence>MASDLKPIVLHGKGGPNPPKVLMLLKELGLPYEQIDVPFADVKKPAYVALNPNGRLPTIQDPNTGLTLWESGAIILYLIDRYDPDHKFSFAPGSPEAYHAQQWLFFQTTGQGPYYGQYVFFKNMHSEKVPSAMERYAKEIARVTGVLESWLTKQKELFPDGDGPWLVGNKYSYADLAWVSWQAIIARLITSEEVNFDEFPIVKEWLGRLLERPAIKDALSQAQKHE</sequence>
<dbReference type="InterPro" id="IPR036282">
    <property type="entry name" value="Glutathione-S-Trfase_C_sf"/>
</dbReference>
<feature type="domain" description="GST N-terminal" evidence="2">
    <location>
        <begin position="5"/>
        <end position="86"/>
    </location>
</feature>
<dbReference type="SFLD" id="SFLDG01151">
    <property type="entry name" value="Main.2:_Nu-like"/>
    <property type="match status" value="1"/>
</dbReference>
<dbReference type="InterPro" id="IPR036249">
    <property type="entry name" value="Thioredoxin-like_sf"/>
</dbReference>
<dbReference type="CDD" id="cd03048">
    <property type="entry name" value="GST_N_Ure2p_like"/>
    <property type="match status" value="1"/>
</dbReference>
<evidence type="ECO:0000313" key="4">
    <source>
        <dbReference type="EMBL" id="KAK3385501.1"/>
    </source>
</evidence>
<dbReference type="InterPro" id="IPR004045">
    <property type="entry name" value="Glutathione_S-Trfase_N"/>
</dbReference>
<dbReference type="EMBL" id="JAULSW010000004">
    <property type="protein sequence ID" value="KAK3385501.1"/>
    <property type="molecule type" value="Genomic_DNA"/>
</dbReference>
<evidence type="ECO:0000313" key="5">
    <source>
        <dbReference type="Proteomes" id="UP001285441"/>
    </source>
</evidence>
<evidence type="ECO:0000256" key="1">
    <source>
        <dbReference type="ARBA" id="ARBA00007409"/>
    </source>
</evidence>
<evidence type="ECO:0000259" key="2">
    <source>
        <dbReference type="PROSITE" id="PS50404"/>
    </source>
</evidence>
<dbReference type="InterPro" id="IPR004046">
    <property type="entry name" value="GST_C"/>
</dbReference>
<organism evidence="4 5">
    <name type="scientific">Podospora didyma</name>
    <dbReference type="NCBI Taxonomy" id="330526"/>
    <lineage>
        <taxon>Eukaryota</taxon>
        <taxon>Fungi</taxon>
        <taxon>Dikarya</taxon>
        <taxon>Ascomycota</taxon>
        <taxon>Pezizomycotina</taxon>
        <taxon>Sordariomycetes</taxon>
        <taxon>Sordariomycetidae</taxon>
        <taxon>Sordariales</taxon>
        <taxon>Podosporaceae</taxon>
        <taxon>Podospora</taxon>
    </lineage>
</organism>
<dbReference type="Pfam" id="PF00043">
    <property type="entry name" value="GST_C"/>
    <property type="match status" value="1"/>
</dbReference>
<dbReference type="PANTHER" id="PTHR44051:SF23">
    <property type="entry name" value="GLUTATHIONE S-TRANSFERASE-LIKE PROTEIN TPCF"/>
    <property type="match status" value="1"/>
</dbReference>
<reference evidence="4" key="1">
    <citation type="journal article" date="2023" name="Mol. Phylogenet. Evol.">
        <title>Genome-scale phylogeny and comparative genomics of the fungal order Sordariales.</title>
        <authorList>
            <person name="Hensen N."/>
            <person name="Bonometti L."/>
            <person name="Westerberg I."/>
            <person name="Brannstrom I.O."/>
            <person name="Guillou S."/>
            <person name="Cros-Aarteil S."/>
            <person name="Calhoun S."/>
            <person name="Haridas S."/>
            <person name="Kuo A."/>
            <person name="Mondo S."/>
            <person name="Pangilinan J."/>
            <person name="Riley R."/>
            <person name="LaButti K."/>
            <person name="Andreopoulos B."/>
            <person name="Lipzen A."/>
            <person name="Chen C."/>
            <person name="Yan M."/>
            <person name="Daum C."/>
            <person name="Ng V."/>
            <person name="Clum A."/>
            <person name="Steindorff A."/>
            <person name="Ohm R.A."/>
            <person name="Martin F."/>
            <person name="Silar P."/>
            <person name="Natvig D.O."/>
            <person name="Lalanne C."/>
            <person name="Gautier V."/>
            <person name="Ament-Velasquez S.L."/>
            <person name="Kruys A."/>
            <person name="Hutchinson M.I."/>
            <person name="Powell A.J."/>
            <person name="Barry K."/>
            <person name="Miller A.N."/>
            <person name="Grigoriev I.V."/>
            <person name="Debuchy R."/>
            <person name="Gladieux P."/>
            <person name="Hiltunen Thoren M."/>
            <person name="Johannesson H."/>
        </authorList>
    </citation>
    <scope>NUCLEOTIDE SEQUENCE</scope>
    <source>
        <strain evidence="4">CBS 232.78</strain>
    </source>
</reference>